<proteinExistence type="predicted"/>
<dbReference type="AlphaFoldDB" id="A0A396GYM5"/>
<reference evidence="2" key="1">
    <citation type="journal article" date="2018" name="Nat. Plants">
        <title>Whole-genome landscape of Medicago truncatula symbiotic genes.</title>
        <authorList>
            <person name="Pecrix Y."/>
            <person name="Staton S.E."/>
            <person name="Sallet E."/>
            <person name="Lelandais-Briere C."/>
            <person name="Moreau S."/>
            <person name="Carrere S."/>
            <person name="Blein T."/>
            <person name="Jardinaud M.F."/>
            <person name="Latrasse D."/>
            <person name="Zouine M."/>
            <person name="Zahm M."/>
            <person name="Kreplak J."/>
            <person name="Mayjonade B."/>
            <person name="Satge C."/>
            <person name="Perez M."/>
            <person name="Cauet S."/>
            <person name="Marande W."/>
            <person name="Chantry-Darmon C."/>
            <person name="Lopez-Roques C."/>
            <person name="Bouchez O."/>
            <person name="Berard A."/>
            <person name="Debelle F."/>
            <person name="Munos S."/>
            <person name="Bendahmane A."/>
            <person name="Berges H."/>
            <person name="Niebel A."/>
            <person name="Buitink J."/>
            <person name="Frugier F."/>
            <person name="Benhamed M."/>
            <person name="Crespi M."/>
            <person name="Gouzy J."/>
            <person name="Gamas P."/>
        </authorList>
    </citation>
    <scope>NUCLEOTIDE SEQUENCE [LARGE SCALE GENOMIC DNA]</scope>
    <source>
        <strain evidence="2">cv. Jemalong A17</strain>
    </source>
</reference>
<organism evidence="1 2">
    <name type="scientific">Medicago truncatula</name>
    <name type="common">Barrel medic</name>
    <name type="synonym">Medicago tribuloides</name>
    <dbReference type="NCBI Taxonomy" id="3880"/>
    <lineage>
        <taxon>Eukaryota</taxon>
        <taxon>Viridiplantae</taxon>
        <taxon>Streptophyta</taxon>
        <taxon>Embryophyta</taxon>
        <taxon>Tracheophyta</taxon>
        <taxon>Spermatophyta</taxon>
        <taxon>Magnoliopsida</taxon>
        <taxon>eudicotyledons</taxon>
        <taxon>Gunneridae</taxon>
        <taxon>Pentapetalae</taxon>
        <taxon>rosids</taxon>
        <taxon>fabids</taxon>
        <taxon>Fabales</taxon>
        <taxon>Fabaceae</taxon>
        <taxon>Papilionoideae</taxon>
        <taxon>50 kb inversion clade</taxon>
        <taxon>NPAAA clade</taxon>
        <taxon>Hologalegina</taxon>
        <taxon>IRL clade</taxon>
        <taxon>Trifolieae</taxon>
        <taxon>Medicago</taxon>
    </lineage>
</organism>
<dbReference type="EMBL" id="PSQE01000007">
    <property type="protein sequence ID" value="RHN45583.1"/>
    <property type="molecule type" value="Genomic_DNA"/>
</dbReference>
<protein>
    <submittedName>
        <fullName evidence="1">Uncharacterized protein</fullName>
    </submittedName>
</protein>
<comment type="caution">
    <text evidence="1">The sequence shown here is derived from an EMBL/GenBank/DDBJ whole genome shotgun (WGS) entry which is preliminary data.</text>
</comment>
<accession>A0A396GYM5</accession>
<evidence type="ECO:0000313" key="2">
    <source>
        <dbReference type="Proteomes" id="UP000265566"/>
    </source>
</evidence>
<dbReference type="Gramene" id="rna39957">
    <property type="protein sequence ID" value="RHN45583.1"/>
    <property type="gene ID" value="gene39957"/>
</dbReference>
<evidence type="ECO:0000313" key="1">
    <source>
        <dbReference type="EMBL" id="RHN45583.1"/>
    </source>
</evidence>
<name>A0A396GYM5_MEDTR</name>
<gene>
    <name evidence="1" type="ORF">MtrunA17_Chr7g0232921</name>
</gene>
<dbReference type="Proteomes" id="UP000265566">
    <property type="component" value="Chromosome 7"/>
</dbReference>
<sequence>MTRLENYDMYAKDRSYASGLVSVKVQGNAGPDVDVAVRKDLVNLRTFHMEYDTCNKKGRLPACFSRLFGLEVAPAAAVLQDRRRYMGYLCYANRHLFLVELQSMHGEELRYPHFSPPQHILLQTQSAQDYRNSFVRYGSTTHFLPTVFSHLIVKELSQVDVIAGRLKLGWLGFCQAALPSQRTELTIVDYLGYTWKITMNF</sequence>